<dbReference type="InterPro" id="IPR013103">
    <property type="entry name" value="RVT_2"/>
</dbReference>
<accession>A0AAV3QN33</accession>
<dbReference type="Pfam" id="PF07727">
    <property type="entry name" value="RVT_2"/>
    <property type="match status" value="1"/>
</dbReference>
<evidence type="ECO:0000313" key="2">
    <source>
        <dbReference type="EMBL" id="GAA0164417.1"/>
    </source>
</evidence>
<name>A0AAV3QN33_LITER</name>
<evidence type="ECO:0000259" key="1">
    <source>
        <dbReference type="Pfam" id="PF07727"/>
    </source>
</evidence>
<sequence>MDEAHDLINHLICFDIFNMGRVLLEYFETFSPVVKSTTIRVVLQVAISFGWSIRQIDVNNDFLHGELTEEVFMKQPPGFKDSVSPTYVCKLNKAIYGLKQAP</sequence>
<dbReference type="Proteomes" id="UP001454036">
    <property type="component" value="Unassembled WGS sequence"/>
</dbReference>
<evidence type="ECO:0000313" key="3">
    <source>
        <dbReference type="Proteomes" id="UP001454036"/>
    </source>
</evidence>
<dbReference type="EMBL" id="BAABME010021863">
    <property type="protein sequence ID" value="GAA0164417.1"/>
    <property type="molecule type" value="Genomic_DNA"/>
</dbReference>
<comment type="caution">
    <text evidence="2">The sequence shown here is derived from an EMBL/GenBank/DDBJ whole genome shotgun (WGS) entry which is preliminary data.</text>
</comment>
<gene>
    <name evidence="2" type="ORF">LIER_39777</name>
</gene>
<reference evidence="2 3" key="1">
    <citation type="submission" date="2024-01" db="EMBL/GenBank/DDBJ databases">
        <title>The complete chloroplast genome sequence of Lithospermum erythrorhizon: insights into the phylogenetic relationship among Boraginaceae species and the maternal lineages of purple gromwells.</title>
        <authorList>
            <person name="Okada T."/>
            <person name="Watanabe K."/>
        </authorList>
    </citation>
    <scope>NUCLEOTIDE SEQUENCE [LARGE SCALE GENOMIC DNA]</scope>
</reference>
<dbReference type="AlphaFoldDB" id="A0AAV3QN33"/>
<proteinExistence type="predicted"/>
<organism evidence="2 3">
    <name type="scientific">Lithospermum erythrorhizon</name>
    <name type="common">Purple gromwell</name>
    <name type="synonym">Lithospermum officinale var. erythrorhizon</name>
    <dbReference type="NCBI Taxonomy" id="34254"/>
    <lineage>
        <taxon>Eukaryota</taxon>
        <taxon>Viridiplantae</taxon>
        <taxon>Streptophyta</taxon>
        <taxon>Embryophyta</taxon>
        <taxon>Tracheophyta</taxon>
        <taxon>Spermatophyta</taxon>
        <taxon>Magnoliopsida</taxon>
        <taxon>eudicotyledons</taxon>
        <taxon>Gunneridae</taxon>
        <taxon>Pentapetalae</taxon>
        <taxon>asterids</taxon>
        <taxon>lamiids</taxon>
        <taxon>Boraginales</taxon>
        <taxon>Boraginaceae</taxon>
        <taxon>Boraginoideae</taxon>
        <taxon>Lithospermeae</taxon>
        <taxon>Lithospermum</taxon>
    </lineage>
</organism>
<keyword evidence="3" id="KW-1185">Reference proteome</keyword>
<feature type="domain" description="Reverse transcriptase Ty1/copia-type" evidence="1">
    <location>
        <begin position="25"/>
        <end position="102"/>
    </location>
</feature>
<protein>
    <recommendedName>
        <fullName evidence="1">Reverse transcriptase Ty1/copia-type domain-containing protein</fullName>
    </recommendedName>
</protein>